<keyword evidence="2" id="KW-0812">Transmembrane</keyword>
<sequence>MDPVNADSSSFTWTALNADDSAMFGPSGGSEQGGTQANGSGNGGGSGNGMGVGGGGFGNGASSPMQIIPTVANTSAQLPHPVLPPRPLSSIASGLTTRVSSATPTAASSSASPAPSSTPAAKPTGPPASSSGLSPSALASVSSAVASLGAAAASSSSNSHNVSSSSPSGIFKSGSPNSLADSSAEGAVPLRHNPPLLLLLILGCLVGAATVIGSLAWLCRASDSRKRAKKKARLNQSSWDPDASSSVFDGAGSSVVGGAESSLLGGGAGAVRDGPPLMSGRNRGVSGATAGAGPHWWVLGDNDKHTASPSLMDHDFKSPNPYDHPVSRQSTWERDLAPHSQPALRPSDFSRSATSVDSGFMASNPHALASSLLFGQDASPGTPRNQQGGATYGRHDEQRPDYRAMSDDQHAGRAGTPVLSPLLKQILHPAPAFASGTVVRPGTPSSLLAGRPNHRTYAQI</sequence>
<comment type="caution">
    <text evidence="3">The sequence shown here is derived from an EMBL/GenBank/DDBJ whole genome shotgun (WGS) entry which is preliminary data.</text>
</comment>
<keyword evidence="2" id="KW-1133">Transmembrane helix</keyword>
<name>A0AAN6GUI9_9BASI</name>
<organism evidence="3 4">
    <name type="scientific">Tilletia horrida</name>
    <dbReference type="NCBI Taxonomy" id="155126"/>
    <lineage>
        <taxon>Eukaryota</taxon>
        <taxon>Fungi</taxon>
        <taxon>Dikarya</taxon>
        <taxon>Basidiomycota</taxon>
        <taxon>Ustilaginomycotina</taxon>
        <taxon>Exobasidiomycetes</taxon>
        <taxon>Tilletiales</taxon>
        <taxon>Tilletiaceae</taxon>
        <taxon>Tilletia</taxon>
    </lineage>
</organism>
<gene>
    <name evidence="3" type="ORF">OC846_001173</name>
</gene>
<protein>
    <submittedName>
        <fullName evidence="3">Uncharacterized protein</fullName>
    </submittedName>
</protein>
<feature type="region of interest" description="Disordered" evidence="1">
    <location>
        <begin position="155"/>
        <end position="184"/>
    </location>
</feature>
<proteinExistence type="predicted"/>
<feature type="compositionally biased region" description="Basic and acidic residues" evidence="1">
    <location>
        <begin position="308"/>
        <end position="317"/>
    </location>
</feature>
<feature type="region of interest" description="Disordered" evidence="1">
    <location>
        <begin position="308"/>
        <end position="356"/>
    </location>
</feature>
<feature type="compositionally biased region" description="Low complexity" evidence="1">
    <location>
        <begin position="155"/>
        <end position="176"/>
    </location>
</feature>
<evidence type="ECO:0000313" key="3">
    <source>
        <dbReference type="EMBL" id="KAK0556476.1"/>
    </source>
</evidence>
<dbReference type="AlphaFoldDB" id="A0AAN6GUI9"/>
<feature type="transmembrane region" description="Helical" evidence="2">
    <location>
        <begin position="196"/>
        <end position="219"/>
    </location>
</feature>
<dbReference type="Proteomes" id="UP001176517">
    <property type="component" value="Unassembled WGS sequence"/>
</dbReference>
<feature type="compositionally biased region" description="Polar residues" evidence="1">
    <location>
        <begin position="90"/>
        <end position="99"/>
    </location>
</feature>
<reference evidence="3" key="1">
    <citation type="journal article" date="2023" name="PhytoFront">
        <title>Draft Genome Resources of Seven Strains of Tilletia horrida, Causal Agent of Kernel Smut of Rice.</title>
        <authorList>
            <person name="Khanal S."/>
            <person name="Antony Babu S."/>
            <person name="Zhou X.G."/>
        </authorList>
    </citation>
    <scope>NUCLEOTIDE SEQUENCE</scope>
    <source>
        <strain evidence="3">TX6</strain>
    </source>
</reference>
<keyword evidence="4" id="KW-1185">Reference proteome</keyword>
<feature type="region of interest" description="Disordered" evidence="1">
    <location>
        <begin position="374"/>
        <end position="416"/>
    </location>
</feature>
<feature type="compositionally biased region" description="Gly residues" evidence="1">
    <location>
        <begin position="40"/>
        <end position="59"/>
    </location>
</feature>
<evidence type="ECO:0000256" key="1">
    <source>
        <dbReference type="SAM" id="MobiDB-lite"/>
    </source>
</evidence>
<feature type="region of interest" description="Disordered" evidence="1">
    <location>
        <begin position="262"/>
        <end position="286"/>
    </location>
</feature>
<keyword evidence="2" id="KW-0472">Membrane</keyword>
<dbReference type="EMBL" id="JAPDMZ010000015">
    <property type="protein sequence ID" value="KAK0556476.1"/>
    <property type="molecule type" value="Genomic_DNA"/>
</dbReference>
<evidence type="ECO:0000256" key="2">
    <source>
        <dbReference type="SAM" id="Phobius"/>
    </source>
</evidence>
<feature type="compositionally biased region" description="Basic and acidic residues" evidence="1">
    <location>
        <begin position="393"/>
        <end position="411"/>
    </location>
</feature>
<evidence type="ECO:0000313" key="4">
    <source>
        <dbReference type="Proteomes" id="UP001176517"/>
    </source>
</evidence>
<feature type="compositionally biased region" description="Low complexity" evidence="1">
    <location>
        <begin position="100"/>
        <end position="135"/>
    </location>
</feature>
<feature type="region of interest" description="Disordered" evidence="1">
    <location>
        <begin position="19"/>
        <end position="135"/>
    </location>
</feature>
<accession>A0AAN6GUI9</accession>